<organism evidence="2 3">
    <name type="scientific">Halalkalicoccus tibetensis</name>
    <dbReference type="NCBI Taxonomy" id="175632"/>
    <lineage>
        <taxon>Archaea</taxon>
        <taxon>Methanobacteriati</taxon>
        <taxon>Methanobacteriota</taxon>
        <taxon>Stenosarchaea group</taxon>
        <taxon>Halobacteria</taxon>
        <taxon>Halobacteriales</taxon>
        <taxon>Halococcaceae</taxon>
        <taxon>Halalkalicoccus</taxon>
    </lineage>
</organism>
<evidence type="ECO:0000313" key="3">
    <source>
        <dbReference type="Proteomes" id="UP001596312"/>
    </source>
</evidence>
<sequence length="52" mass="5766">MTEVTGAEADDADPEPEGKSEDEDGDYLDDIDDGSGCTEIWEQLSERRENDD</sequence>
<name>A0ABD5V1F7_9EURY</name>
<feature type="region of interest" description="Disordered" evidence="1">
    <location>
        <begin position="1"/>
        <end position="36"/>
    </location>
</feature>
<dbReference type="EMBL" id="JBHSXQ010000002">
    <property type="protein sequence ID" value="MFC6904864.1"/>
    <property type="molecule type" value="Genomic_DNA"/>
</dbReference>
<dbReference type="RefSeq" id="WP_340603379.1">
    <property type="nucleotide sequence ID" value="NZ_JBBMXV010000002.1"/>
</dbReference>
<keyword evidence="3" id="KW-1185">Reference proteome</keyword>
<evidence type="ECO:0000256" key="1">
    <source>
        <dbReference type="SAM" id="MobiDB-lite"/>
    </source>
</evidence>
<dbReference type="AlphaFoldDB" id="A0ABD5V1F7"/>
<reference evidence="2 3" key="1">
    <citation type="journal article" date="2019" name="Int. J. Syst. Evol. Microbiol.">
        <title>The Global Catalogue of Microorganisms (GCM) 10K type strain sequencing project: providing services to taxonomists for standard genome sequencing and annotation.</title>
        <authorList>
            <consortium name="The Broad Institute Genomics Platform"/>
            <consortium name="The Broad Institute Genome Sequencing Center for Infectious Disease"/>
            <person name="Wu L."/>
            <person name="Ma J."/>
        </authorList>
    </citation>
    <scope>NUCLEOTIDE SEQUENCE [LARGE SCALE GENOMIC DNA]</scope>
    <source>
        <strain evidence="2 3">CGMCC 1.3240</strain>
    </source>
</reference>
<protein>
    <submittedName>
        <fullName evidence="2">Uncharacterized protein</fullName>
    </submittedName>
</protein>
<accession>A0ABD5V1F7</accession>
<proteinExistence type="predicted"/>
<gene>
    <name evidence="2" type="ORF">ACFQGH_06580</name>
</gene>
<dbReference type="Proteomes" id="UP001596312">
    <property type="component" value="Unassembled WGS sequence"/>
</dbReference>
<evidence type="ECO:0000313" key="2">
    <source>
        <dbReference type="EMBL" id="MFC6904864.1"/>
    </source>
</evidence>
<comment type="caution">
    <text evidence="2">The sequence shown here is derived from an EMBL/GenBank/DDBJ whole genome shotgun (WGS) entry which is preliminary data.</text>
</comment>
<feature type="compositionally biased region" description="Acidic residues" evidence="1">
    <location>
        <begin position="8"/>
        <end position="33"/>
    </location>
</feature>